<evidence type="ECO:0000313" key="3">
    <source>
        <dbReference type="Proteomes" id="UP001465976"/>
    </source>
</evidence>
<proteinExistence type="predicted"/>
<dbReference type="Proteomes" id="UP001465976">
    <property type="component" value="Unassembled WGS sequence"/>
</dbReference>
<dbReference type="EMBL" id="JBAHYK010001723">
    <property type="protein sequence ID" value="KAL0566955.1"/>
    <property type="molecule type" value="Genomic_DNA"/>
</dbReference>
<reference evidence="2 3" key="1">
    <citation type="submission" date="2024-02" db="EMBL/GenBank/DDBJ databases">
        <title>A draft genome for the cacao thread blight pathogen Marasmius crinis-equi.</title>
        <authorList>
            <person name="Cohen S.P."/>
            <person name="Baruah I.K."/>
            <person name="Amoako-Attah I."/>
            <person name="Bukari Y."/>
            <person name="Meinhardt L.W."/>
            <person name="Bailey B.A."/>
        </authorList>
    </citation>
    <scope>NUCLEOTIDE SEQUENCE [LARGE SCALE GENOMIC DNA]</scope>
    <source>
        <strain evidence="2 3">GH-76</strain>
    </source>
</reference>
<feature type="compositionally biased region" description="Polar residues" evidence="1">
    <location>
        <begin position="301"/>
        <end position="315"/>
    </location>
</feature>
<feature type="compositionally biased region" description="Basic residues" evidence="1">
    <location>
        <begin position="339"/>
        <end position="348"/>
    </location>
</feature>
<keyword evidence="3" id="KW-1185">Reference proteome</keyword>
<feature type="region of interest" description="Disordered" evidence="1">
    <location>
        <begin position="222"/>
        <end position="348"/>
    </location>
</feature>
<gene>
    <name evidence="2" type="ORF">V5O48_015042</name>
</gene>
<accession>A0ABR3EVN2</accession>
<evidence type="ECO:0000256" key="1">
    <source>
        <dbReference type="SAM" id="MobiDB-lite"/>
    </source>
</evidence>
<sequence length="348" mass="38298">MSTTAAVTSSTVNLRNPGNAMMIAPVVIENAHRDTSGGMTYSKVFVMDGQVWLSDQVQLVAYFRFWNSTNVKFPEVGKFMMCAKMGPGADLFDGSLDPAEYHFVGDIQWIVPLPENANMCMEPWIMASGTVSEVNDQRAQFDIVTNQYTTVFRSQQRIPLHATIPDSPRYKGKKPMPRESGFVQVSGWMKSVSWGNAASDHSEPPVDVFHVEVVDITFFPASADIPSNATGGTPGNSPNKKRSLKFGYGNSPNKKSRLENTPTLVAPPRHEAPESVTHSSLLIQEPQRGASTAPLTIRLPPSNTQLPQQRSQSQEGEVVVLEEEDITADEHSATPPRTQRNRRNQGGK</sequence>
<name>A0ABR3EVN2_9AGAR</name>
<protein>
    <submittedName>
        <fullName evidence="2">Uncharacterized protein</fullName>
    </submittedName>
</protein>
<comment type="caution">
    <text evidence="2">The sequence shown here is derived from an EMBL/GenBank/DDBJ whole genome shotgun (WGS) entry which is preliminary data.</text>
</comment>
<feature type="compositionally biased region" description="Polar residues" evidence="1">
    <location>
        <begin position="225"/>
        <end position="238"/>
    </location>
</feature>
<evidence type="ECO:0000313" key="2">
    <source>
        <dbReference type="EMBL" id="KAL0566955.1"/>
    </source>
</evidence>
<organism evidence="2 3">
    <name type="scientific">Marasmius crinis-equi</name>
    <dbReference type="NCBI Taxonomy" id="585013"/>
    <lineage>
        <taxon>Eukaryota</taxon>
        <taxon>Fungi</taxon>
        <taxon>Dikarya</taxon>
        <taxon>Basidiomycota</taxon>
        <taxon>Agaricomycotina</taxon>
        <taxon>Agaricomycetes</taxon>
        <taxon>Agaricomycetidae</taxon>
        <taxon>Agaricales</taxon>
        <taxon>Marasmiineae</taxon>
        <taxon>Marasmiaceae</taxon>
        <taxon>Marasmius</taxon>
    </lineage>
</organism>